<dbReference type="GeneID" id="88806255"/>
<dbReference type="SUPFAM" id="SSF52540">
    <property type="entry name" value="P-loop containing nucleoside triphosphate hydrolases"/>
    <property type="match status" value="1"/>
</dbReference>
<dbReference type="AlphaFoldDB" id="A0A329X856"/>
<dbReference type="EMBL" id="NSCM01000013">
    <property type="protein sequence ID" value="RAX12736.1"/>
    <property type="molecule type" value="Genomic_DNA"/>
</dbReference>
<gene>
    <name evidence="6" type="ORF">CKY02_10290</name>
</gene>
<proteinExistence type="inferred from homology"/>
<dbReference type="InterPro" id="IPR003593">
    <property type="entry name" value="AAA+_ATPase"/>
</dbReference>
<dbReference type="InterPro" id="IPR027417">
    <property type="entry name" value="P-loop_NTPase"/>
</dbReference>
<dbReference type="InterPro" id="IPR015860">
    <property type="entry name" value="ABC_transpr_TagH-like"/>
</dbReference>
<feature type="domain" description="ABC transporter" evidence="5">
    <location>
        <begin position="2"/>
        <end position="242"/>
    </location>
</feature>
<comment type="similarity">
    <text evidence="1">Belongs to the ABC transporter superfamily.</text>
</comment>
<dbReference type="GO" id="GO:0016020">
    <property type="term" value="C:membrane"/>
    <property type="evidence" value="ECO:0007669"/>
    <property type="project" value="InterPro"/>
</dbReference>
<keyword evidence="3" id="KW-0547">Nucleotide-binding</keyword>
<dbReference type="RefSeq" id="WP_112895244.1">
    <property type="nucleotide sequence ID" value="NZ_CAWNYH010000013.1"/>
</dbReference>
<evidence type="ECO:0000313" key="6">
    <source>
        <dbReference type="EMBL" id="RAX12736.1"/>
    </source>
</evidence>
<keyword evidence="4 6" id="KW-0067">ATP-binding</keyword>
<accession>A0A329X856</accession>
<dbReference type="CDD" id="cd03220">
    <property type="entry name" value="ABC_KpsT_Wzt"/>
    <property type="match status" value="1"/>
</dbReference>
<sequence>MIKFDNVFKIYNSGNQNADSIRDLFSFNRRIHKKYTRTQEFIAVNDVSFHIEAGDSVGIIGKNGAGKSTILKLMTRIILPSSGQITINGTFSSLLEVGAGFHQDLSGYENIFLSGAILGMNRSEVKNKLDDIISFSEISDFINSPVKYYSSGMYLRLAFSIGVHLDSDILVIDEAISVGDSQFQKKCLDKINETKRKGKTIVFVSHDSQQVLDICNKAIVLDHGKNLFDGNVNKAIKYYNDIV</sequence>
<dbReference type="PROSITE" id="PS50893">
    <property type="entry name" value="ABC_TRANSPORTER_2"/>
    <property type="match status" value="1"/>
</dbReference>
<dbReference type="Proteomes" id="UP000250919">
    <property type="component" value="Unassembled WGS sequence"/>
</dbReference>
<evidence type="ECO:0000256" key="4">
    <source>
        <dbReference type="ARBA" id="ARBA00022840"/>
    </source>
</evidence>
<evidence type="ECO:0000313" key="7">
    <source>
        <dbReference type="Proteomes" id="UP000250919"/>
    </source>
</evidence>
<dbReference type="Gene3D" id="3.40.50.300">
    <property type="entry name" value="P-loop containing nucleotide triphosphate hydrolases"/>
    <property type="match status" value="1"/>
</dbReference>
<comment type="caution">
    <text evidence="6">The sequence shown here is derived from an EMBL/GenBank/DDBJ whole genome shotgun (WGS) entry which is preliminary data.</text>
</comment>
<keyword evidence="2" id="KW-0813">Transport</keyword>
<organism evidence="6 7">
    <name type="scientific">Photorhabdus bodei</name>
    <dbReference type="NCBI Taxonomy" id="2029681"/>
    <lineage>
        <taxon>Bacteria</taxon>
        <taxon>Pseudomonadati</taxon>
        <taxon>Pseudomonadota</taxon>
        <taxon>Gammaproteobacteria</taxon>
        <taxon>Enterobacterales</taxon>
        <taxon>Morganellaceae</taxon>
        <taxon>Photorhabdus</taxon>
    </lineage>
</organism>
<dbReference type="InterPro" id="IPR050683">
    <property type="entry name" value="Bact_Polysacc_Export_ATP-bd"/>
</dbReference>
<name>A0A329X856_9GAMM</name>
<protein>
    <submittedName>
        <fullName evidence="6">Teichoic acid ABC transporter ATP-binding protein</fullName>
    </submittedName>
</protein>
<dbReference type="SMART" id="SM00382">
    <property type="entry name" value="AAA"/>
    <property type="match status" value="1"/>
</dbReference>
<dbReference type="InterPro" id="IPR003439">
    <property type="entry name" value="ABC_transporter-like_ATP-bd"/>
</dbReference>
<evidence type="ECO:0000259" key="5">
    <source>
        <dbReference type="PROSITE" id="PS50893"/>
    </source>
</evidence>
<dbReference type="GO" id="GO:0016887">
    <property type="term" value="F:ATP hydrolysis activity"/>
    <property type="evidence" value="ECO:0007669"/>
    <property type="project" value="InterPro"/>
</dbReference>
<evidence type="ECO:0000256" key="3">
    <source>
        <dbReference type="ARBA" id="ARBA00022741"/>
    </source>
</evidence>
<dbReference type="PANTHER" id="PTHR46743">
    <property type="entry name" value="TEICHOIC ACIDS EXPORT ATP-BINDING PROTEIN TAGH"/>
    <property type="match status" value="1"/>
</dbReference>
<evidence type="ECO:0000256" key="2">
    <source>
        <dbReference type="ARBA" id="ARBA00022448"/>
    </source>
</evidence>
<dbReference type="GO" id="GO:0005524">
    <property type="term" value="F:ATP binding"/>
    <property type="evidence" value="ECO:0007669"/>
    <property type="project" value="UniProtKB-KW"/>
</dbReference>
<reference evidence="6 7" key="1">
    <citation type="journal article" date="2018" name="Int. J. Syst. Evol. Microbiol.">
        <title>Whole-genome-based revisit of Photorhabdus phylogeny: proposal for the elevation of most Photorhabdus subspecies to the species level and description of one novel species Photorhabdus bodei sp. nov., and one novel subspecies Photorhabdus laumondii subsp. clarkei subsp. nov.</title>
        <authorList>
            <person name="Machado R.A.R."/>
            <person name="Wuthrich D."/>
            <person name="Kuhnert P."/>
            <person name="Arce C.C.M."/>
            <person name="Thonen L."/>
            <person name="Ruiz C."/>
            <person name="Zhang X."/>
            <person name="Robert C.A.M."/>
            <person name="Karimi J."/>
            <person name="Kamali S."/>
            <person name="Ma J."/>
            <person name="Bruggmann R."/>
            <person name="Erb M."/>
        </authorList>
    </citation>
    <scope>NUCLEOTIDE SEQUENCE [LARGE SCALE GENOMIC DNA]</scope>
    <source>
        <strain evidence="6 7">LJ24-63</strain>
    </source>
</reference>
<dbReference type="PANTHER" id="PTHR46743:SF2">
    <property type="entry name" value="TEICHOIC ACIDS EXPORT ATP-BINDING PROTEIN TAGH"/>
    <property type="match status" value="1"/>
</dbReference>
<evidence type="ECO:0000256" key="1">
    <source>
        <dbReference type="ARBA" id="ARBA00005417"/>
    </source>
</evidence>
<dbReference type="GO" id="GO:0140359">
    <property type="term" value="F:ABC-type transporter activity"/>
    <property type="evidence" value="ECO:0007669"/>
    <property type="project" value="InterPro"/>
</dbReference>
<dbReference type="Pfam" id="PF00005">
    <property type="entry name" value="ABC_tran"/>
    <property type="match status" value="1"/>
</dbReference>